<evidence type="ECO:0000256" key="1">
    <source>
        <dbReference type="SAM" id="MobiDB-lite"/>
    </source>
</evidence>
<dbReference type="OrthoDB" id="205993at2759"/>
<dbReference type="Pfam" id="PF04910">
    <property type="entry name" value="Tcf25"/>
    <property type="match status" value="1"/>
</dbReference>
<feature type="region of interest" description="Disordered" evidence="1">
    <location>
        <begin position="39"/>
        <end position="95"/>
    </location>
</feature>
<organism evidence="2 3">
    <name type="scientific">Metschnikowia bicuspidata</name>
    <dbReference type="NCBI Taxonomy" id="27322"/>
    <lineage>
        <taxon>Eukaryota</taxon>
        <taxon>Fungi</taxon>
        <taxon>Dikarya</taxon>
        <taxon>Ascomycota</taxon>
        <taxon>Saccharomycotina</taxon>
        <taxon>Pichiomycetes</taxon>
        <taxon>Metschnikowiaceae</taxon>
        <taxon>Metschnikowia</taxon>
    </lineage>
</organism>
<keyword evidence="3" id="KW-1185">Reference proteome</keyword>
<proteinExistence type="predicted"/>
<dbReference type="AlphaFoldDB" id="A0A4P9ZD59"/>
<gene>
    <name evidence="2" type="ORF">METBISCDRAFT_15629</name>
</gene>
<dbReference type="PANTHER" id="PTHR22684">
    <property type="entry name" value="NULP1-RELATED"/>
    <property type="match status" value="1"/>
</dbReference>
<accession>A0A4P9ZD59</accession>
<name>A0A4P9ZD59_9ASCO</name>
<dbReference type="InterPro" id="IPR006994">
    <property type="entry name" value="TCF25/Rqc1"/>
</dbReference>
<feature type="compositionally biased region" description="Acidic residues" evidence="1">
    <location>
        <begin position="122"/>
        <end position="133"/>
    </location>
</feature>
<dbReference type="PANTHER" id="PTHR22684:SF0">
    <property type="entry name" value="RIBOSOME QUALITY CONTROL COMPLEX SUBUNIT TCF25"/>
    <property type="match status" value="1"/>
</dbReference>
<protein>
    <submittedName>
        <fullName evidence="2">DUF654-domain-containing protein</fullName>
    </submittedName>
</protein>
<dbReference type="GO" id="GO:0072344">
    <property type="term" value="P:rescue of stalled ribosome"/>
    <property type="evidence" value="ECO:0007669"/>
    <property type="project" value="TreeGrafter"/>
</dbReference>
<reference evidence="3" key="1">
    <citation type="journal article" date="2018" name="Nat. Microbiol.">
        <title>Leveraging single-cell genomics to expand the fungal tree of life.</title>
        <authorList>
            <person name="Ahrendt S.R."/>
            <person name="Quandt C.A."/>
            <person name="Ciobanu D."/>
            <person name="Clum A."/>
            <person name="Salamov A."/>
            <person name="Andreopoulos B."/>
            <person name="Cheng J.F."/>
            <person name="Woyke T."/>
            <person name="Pelin A."/>
            <person name="Henrissat B."/>
            <person name="Reynolds N.K."/>
            <person name="Benny G.L."/>
            <person name="Smith M.E."/>
            <person name="James T.Y."/>
            <person name="Grigoriev I.V."/>
        </authorList>
    </citation>
    <scope>NUCLEOTIDE SEQUENCE [LARGE SCALE GENOMIC DNA]</scope>
    <source>
        <strain evidence="3">Baker2002</strain>
    </source>
</reference>
<feature type="region of interest" description="Disordered" evidence="1">
    <location>
        <begin position="1"/>
        <end position="22"/>
    </location>
</feature>
<feature type="region of interest" description="Disordered" evidence="1">
    <location>
        <begin position="113"/>
        <end position="140"/>
    </location>
</feature>
<dbReference type="GO" id="GO:1990112">
    <property type="term" value="C:RQC complex"/>
    <property type="evidence" value="ECO:0007669"/>
    <property type="project" value="TreeGrafter"/>
</dbReference>
<sequence length="674" mass="76550">MSSRALRRLERSKGLSSEAETLEEEVQYAPMKVNAFVLLNGSESESDQDVPEEVPVPRPEPSVPKTTEKPKKRGGRSKKKARKSAPLGDSGDSDDLDRYLEEIRKKYEYRAAKTAGRHPEATDDDTYDEEDPELPYTETEPPVAYTDANFLFFTTARLKSCMRLLSVGSVKNLDPDTEFLNLFGSLSLESIEDANSTTSLAASPEVLAQFKKLARQMRGWGGKDYRSVPGTSRKLLLTRIKDDWLPTTHKMLQMNDLTIQQAVDTKYYKEEDAEYHVLHKKVKAEEKLGIRYFQFSKPMTVSDRVANTQFYANVVITPNPEALMTLLQLHPYHVENLLQVAMVMLRQGNNKATSNALIEKALFVFDRCFGKRFHELLQNGQTELIRLSYERFMNRQFYLALFRIIIGLGERSTFFTALCYCKFLLALSPAEDPLGVRYFIDHYAILSEEYRYLVDLVDSPLVQTYSQWYTPGLAFSNVLALLHLGRNDDAREALNKAVDAHPFCASELLQRVCASSHALISDPTESIGLAAETYLIRAALLWKEQSHIEFLRIETIKLLGKKTAGQGWILKWFKGKGTEETPLPVNLLRFVLLSGENKVLAKVPHKVFDMEDTNEFDVLPPCDLSVPYDVFQGASQERVTDHLLDYMDHNLLGAVVAQGTAQYEDFEDAEEPQE</sequence>
<dbReference type="Proteomes" id="UP000268321">
    <property type="component" value="Unassembled WGS sequence"/>
</dbReference>
<dbReference type="EMBL" id="ML004453">
    <property type="protein sequence ID" value="RKP30703.1"/>
    <property type="molecule type" value="Genomic_DNA"/>
</dbReference>
<evidence type="ECO:0000313" key="3">
    <source>
        <dbReference type="Proteomes" id="UP000268321"/>
    </source>
</evidence>
<dbReference type="GO" id="GO:1990116">
    <property type="term" value="P:ribosome-associated ubiquitin-dependent protein catabolic process"/>
    <property type="evidence" value="ECO:0007669"/>
    <property type="project" value="TreeGrafter"/>
</dbReference>
<feature type="compositionally biased region" description="Basic residues" evidence="1">
    <location>
        <begin position="70"/>
        <end position="83"/>
    </location>
</feature>
<evidence type="ECO:0000313" key="2">
    <source>
        <dbReference type="EMBL" id="RKP30703.1"/>
    </source>
</evidence>